<evidence type="ECO:0000256" key="5">
    <source>
        <dbReference type="ARBA" id="ARBA00022982"/>
    </source>
</evidence>
<dbReference type="Proteomes" id="UP000244240">
    <property type="component" value="Unassembled WGS sequence"/>
</dbReference>
<evidence type="ECO:0000259" key="7">
    <source>
        <dbReference type="SMART" id="SM00893"/>
    </source>
</evidence>
<dbReference type="GO" id="GO:0050660">
    <property type="term" value="F:flavin adenine dinucleotide binding"/>
    <property type="evidence" value="ECO:0007669"/>
    <property type="project" value="InterPro"/>
</dbReference>
<gene>
    <name evidence="8" type="ORF">C8P63_11214</name>
</gene>
<keyword evidence="3" id="KW-0285">Flavoprotein</keyword>
<dbReference type="PANTHER" id="PTHR43153">
    <property type="entry name" value="ELECTRON TRANSFER FLAVOPROTEIN ALPHA"/>
    <property type="match status" value="1"/>
</dbReference>
<dbReference type="InterPro" id="IPR014729">
    <property type="entry name" value="Rossmann-like_a/b/a_fold"/>
</dbReference>
<protein>
    <submittedName>
        <fullName evidence="8">Electron transfer flavoprotein alpha subunit apoprotein</fullName>
    </submittedName>
</protein>
<feature type="binding site" evidence="6">
    <location>
        <begin position="269"/>
        <end position="276"/>
    </location>
    <ligand>
        <name>FAD</name>
        <dbReference type="ChEBI" id="CHEBI:57692"/>
    </ligand>
</feature>
<evidence type="ECO:0000256" key="2">
    <source>
        <dbReference type="ARBA" id="ARBA00022448"/>
    </source>
</evidence>
<proteinExistence type="inferred from homology"/>
<keyword evidence="5" id="KW-0249">Electron transport</keyword>
<dbReference type="PANTHER" id="PTHR43153:SF1">
    <property type="entry name" value="ELECTRON TRANSFER FLAVOPROTEIN SUBUNIT ALPHA, MITOCHONDRIAL"/>
    <property type="match status" value="1"/>
</dbReference>
<comment type="cofactor">
    <cofactor evidence="6">
        <name>FAD</name>
        <dbReference type="ChEBI" id="CHEBI:57692"/>
    </cofactor>
    <text evidence="6">Binds 1 FAD per dimer.</text>
</comment>
<dbReference type="RefSeq" id="WP_108023580.1">
    <property type="nucleotide sequence ID" value="NZ_QBKR01000012.1"/>
</dbReference>
<reference evidence="8 9" key="1">
    <citation type="submission" date="2018-04" db="EMBL/GenBank/DDBJ databases">
        <title>Genomic Encyclopedia of Archaeal and Bacterial Type Strains, Phase II (KMG-II): from individual species to whole genera.</title>
        <authorList>
            <person name="Goeker M."/>
        </authorList>
    </citation>
    <scope>NUCLEOTIDE SEQUENCE [LARGE SCALE GENOMIC DNA]</scope>
    <source>
        <strain evidence="8 9">DSM 45787</strain>
    </source>
</reference>
<dbReference type="InterPro" id="IPR001308">
    <property type="entry name" value="ETF_a/FixB"/>
</dbReference>
<feature type="binding site" evidence="6">
    <location>
        <position position="290"/>
    </location>
    <ligand>
        <name>FAD</name>
        <dbReference type="ChEBI" id="CHEBI:57692"/>
    </ligand>
</feature>
<keyword evidence="2" id="KW-0813">Transport</keyword>
<evidence type="ECO:0000313" key="9">
    <source>
        <dbReference type="Proteomes" id="UP000244240"/>
    </source>
</evidence>
<dbReference type="OrthoDB" id="9770286at2"/>
<dbReference type="SMART" id="SM00893">
    <property type="entry name" value="ETF"/>
    <property type="match status" value="1"/>
</dbReference>
<evidence type="ECO:0000256" key="1">
    <source>
        <dbReference type="ARBA" id="ARBA00005817"/>
    </source>
</evidence>
<comment type="similarity">
    <text evidence="1">Belongs to the ETF alpha-subunit/FixB family.</text>
</comment>
<dbReference type="SUPFAM" id="SSF52467">
    <property type="entry name" value="DHS-like NAD/FAD-binding domain"/>
    <property type="match status" value="1"/>
</dbReference>
<keyword evidence="4 6" id="KW-0274">FAD</keyword>
<dbReference type="SUPFAM" id="SSF52402">
    <property type="entry name" value="Adenine nucleotide alpha hydrolases-like"/>
    <property type="match status" value="1"/>
</dbReference>
<evidence type="ECO:0000313" key="8">
    <source>
        <dbReference type="EMBL" id="PTX59320.1"/>
    </source>
</evidence>
<dbReference type="Pfam" id="PF00766">
    <property type="entry name" value="ETF_alpha"/>
    <property type="match status" value="1"/>
</dbReference>
<dbReference type="InterPro" id="IPR018206">
    <property type="entry name" value="ETF_asu_C_CS"/>
</dbReference>
<feature type="binding site" evidence="6">
    <location>
        <begin position="238"/>
        <end position="239"/>
    </location>
    <ligand>
        <name>FAD</name>
        <dbReference type="ChEBI" id="CHEBI:57692"/>
    </ligand>
</feature>
<feature type="binding site" evidence="6">
    <location>
        <position position="213"/>
    </location>
    <ligand>
        <name>FAD</name>
        <dbReference type="ChEBI" id="CHEBI:57692"/>
    </ligand>
</feature>
<dbReference type="InterPro" id="IPR014731">
    <property type="entry name" value="ETF_asu_C"/>
</dbReference>
<dbReference type="PIRSF" id="PIRSF000089">
    <property type="entry name" value="Electra_flavoP_a"/>
    <property type="match status" value="1"/>
</dbReference>
<organism evidence="8 9">
    <name type="scientific">Melghirimyces profundicolus</name>
    <dbReference type="NCBI Taxonomy" id="1242148"/>
    <lineage>
        <taxon>Bacteria</taxon>
        <taxon>Bacillati</taxon>
        <taxon>Bacillota</taxon>
        <taxon>Bacilli</taxon>
        <taxon>Bacillales</taxon>
        <taxon>Thermoactinomycetaceae</taxon>
        <taxon>Melghirimyces</taxon>
    </lineage>
</organism>
<dbReference type="CDD" id="cd01715">
    <property type="entry name" value="ETF_alpha"/>
    <property type="match status" value="1"/>
</dbReference>
<comment type="caution">
    <text evidence="8">The sequence shown here is derived from an EMBL/GenBank/DDBJ whole genome shotgun (WGS) entry which is preliminary data.</text>
</comment>
<evidence type="ECO:0000256" key="6">
    <source>
        <dbReference type="PIRSR" id="PIRSR000089-1"/>
    </source>
</evidence>
<dbReference type="EMBL" id="QBKR01000012">
    <property type="protein sequence ID" value="PTX59320.1"/>
    <property type="molecule type" value="Genomic_DNA"/>
</dbReference>
<accession>A0A2T6BTA2</accession>
<dbReference type="InterPro" id="IPR033947">
    <property type="entry name" value="ETF_alpha_N"/>
</dbReference>
<sequence length="328" mass="34905">MSKNVLVLADIRDGELRNVTLESLAAATRVADGGAVTAAVFGSKGKETVEKLSHHGADKVVLVPNPKLDQYTTDAYFQTFKQVIEKVSPEVILTGHTAVGRDVSPRIAARLGLGLVSDCTEVERKEGKIVFTRPIYAGKAFVKKAVREGTVFATLRPNNIPALEADTSRSAVVEELEVEFAEDSIRTLVKEVVRKASEGVDLSEARVVVSGGRGVKSAEGFQPLEELAGVLGGAVGASRGACDADYCDYSLQIGQTGKVVTPDLYIACGISGAIQHLAGMSNSKVIVAINKDPEANIFNVADYGIVGDLFEVVPMLTEEFKKVLVENK</sequence>
<dbReference type="Gene3D" id="3.40.50.620">
    <property type="entry name" value="HUPs"/>
    <property type="match status" value="1"/>
</dbReference>
<dbReference type="AlphaFoldDB" id="A0A2T6BTA2"/>
<feature type="binding site" evidence="6">
    <location>
        <begin position="252"/>
        <end position="256"/>
    </location>
    <ligand>
        <name>FAD</name>
        <dbReference type="ChEBI" id="CHEBI:57692"/>
    </ligand>
</feature>
<feature type="domain" description="Electron transfer flavoprotein alpha/beta-subunit N-terminal" evidence="7">
    <location>
        <begin position="5"/>
        <end position="195"/>
    </location>
</feature>
<dbReference type="PROSITE" id="PS00696">
    <property type="entry name" value="ETF_ALPHA"/>
    <property type="match status" value="1"/>
</dbReference>
<dbReference type="InterPro" id="IPR029035">
    <property type="entry name" value="DHS-like_NAD/FAD-binding_dom"/>
</dbReference>
<name>A0A2T6BTA2_9BACL</name>
<dbReference type="Gene3D" id="3.40.50.1220">
    <property type="entry name" value="TPP-binding domain"/>
    <property type="match status" value="1"/>
</dbReference>
<dbReference type="GO" id="GO:0009055">
    <property type="term" value="F:electron transfer activity"/>
    <property type="evidence" value="ECO:0007669"/>
    <property type="project" value="InterPro"/>
</dbReference>
<dbReference type="GO" id="GO:0033539">
    <property type="term" value="P:fatty acid beta-oxidation using acyl-CoA dehydrogenase"/>
    <property type="evidence" value="ECO:0007669"/>
    <property type="project" value="TreeGrafter"/>
</dbReference>
<dbReference type="InterPro" id="IPR014730">
    <property type="entry name" value="ETF_a/b_N"/>
</dbReference>
<keyword evidence="9" id="KW-1185">Reference proteome</keyword>
<dbReference type="Pfam" id="PF01012">
    <property type="entry name" value="ETF"/>
    <property type="match status" value="1"/>
</dbReference>
<dbReference type="FunFam" id="3.40.50.1220:FF:000001">
    <property type="entry name" value="Electron transfer flavoprotein, alpha subunit"/>
    <property type="match status" value="1"/>
</dbReference>
<evidence type="ECO:0000256" key="4">
    <source>
        <dbReference type="ARBA" id="ARBA00022827"/>
    </source>
</evidence>
<evidence type="ECO:0000256" key="3">
    <source>
        <dbReference type="ARBA" id="ARBA00022630"/>
    </source>
</evidence>